<feature type="signal peptide" evidence="1">
    <location>
        <begin position="1"/>
        <end position="16"/>
    </location>
</feature>
<keyword evidence="3" id="KW-1185">Reference proteome</keyword>
<dbReference type="EMBL" id="JBFOLK010000007">
    <property type="protein sequence ID" value="KAL2499671.1"/>
    <property type="molecule type" value="Genomic_DNA"/>
</dbReference>
<name>A0ABD1SG06_9LAMI</name>
<organism evidence="2 3">
    <name type="scientific">Abeliophyllum distichum</name>
    <dbReference type="NCBI Taxonomy" id="126358"/>
    <lineage>
        <taxon>Eukaryota</taxon>
        <taxon>Viridiplantae</taxon>
        <taxon>Streptophyta</taxon>
        <taxon>Embryophyta</taxon>
        <taxon>Tracheophyta</taxon>
        <taxon>Spermatophyta</taxon>
        <taxon>Magnoliopsida</taxon>
        <taxon>eudicotyledons</taxon>
        <taxon>Gunneridae</taxon>
        <taxon>Pentapetalae</taxon>
        <taxon>asterids</taxon>
        <taxon>lamiids</taxon>
        <taxon>Lamiales</taxon>
        <taxon>Oleaceae</taxon>
        <taxon>Forsythieae</taxon>
        <taxon>Abeliophyllum</taxon>
    </lineage>
</organism>
<feature type="chain" id="PRO_5044827950" evidence="1">
    <location>
        <begin position="17"/>
        <end position="157"/>
    </location>
</feature>
<proteinExistence type="predicted"/>
<protein>
    <submittedName>
        <fullName evidence="2">F-box protein</fullName>
    </submittedName>
</protein>
<evidence type="ECO:0000313" key="3">
    <source>
        <dbReference type="Proteomes" id="UP001604336"/>
    </source>
</evidence>
<accession>A0ABD1SG06</accession>
<dbReference type="Proteomes" id="UP001604336">
    <property type="component" value="Unassembled WGS sequence"/>
</dbReference>
<dbReference type="Gene3D" id="3.80.10.10">
    <property type="entry name" value="Ribonuclease Inhibitor"/>
    <property type="match status" value="1"/>
</dbReference>
<keyword evidence="1" id="KW-0732">Signal</keyword>
<comment type="caution">
    <text evidence="2">The sequence shown here is derived from an EMBL/GenBank/DDBJ whole genome shotgun (WGS) entry which is preliminary data.</text>
</comment>
<sequence length="157" mass="17235">MAKCICILSSVSLWGSTVITDKAVVKMISRATSLQHLNIGGTFITDTSLFAIADGSPQLNVKSPLILLFSGAVLITEKGLVAHVTKCCKLQSINVWGTRVPLDCFIGLLTINPALQIQPKGMLLNDQRVPMWPVFKEARFHNITTRYSMYSRSIIEG</sequence>
<dbReference type="AlphaFoldDB" id="A0ABD1SG06"/>
<reference evidence="3" key="1">
    <citation type="submission" date="2024-07" db="EMBL/GenBank/DDBJ databases">
        <title>Two chromosome-level genome assemblies of Korean endemic species Abeliophyllum distichum and Forsythia ovata (Oleaceae).</title>
        <authorList>
            <person name="Jang H."/>
        </authorList>
    </citation>
    <scope>NUCLEOTIDE SEQUENCE [LARGE SCALE GENOMIC DNA]</scope>
</reference>
<dbReference type="InterPro" id="IPR032675">
    <property type="entry name" value="LRR_dom_sf"/>
</dbReference>
<dbReference type="SUPFAM" id="SSF52047">
    <property type="entry name" value="RNI-like"/>
    <property type="match status" value="1"/>
</dbReference>
<evidence type="ECO:0000313" key="2">
    <source>
        <dbReference type="EMBL" id="KAL2499671.1"/>
    </source>
</evidence>
<gene>
    <name evidence="2" type="ORF">Adt_25221</name>
</gene>
<evidence type="ECO:0000256" key="1">
    <source>
        <dbReference type="SAM" id="SignalP"/>
    </source>
</evidence>